<reference evidence="5 6" key="1">
    <citation type="submission" date="2012-04" db="EMBL/GenBank/DDBJ databases">
        <authorList>
            <person name="Genoscope - CEA"/>
        </authorList>
    </citation>
    <scope>NUCLEOTIDE SEQUENCE [LARGE SCALE GENOMIC DNA]</scope>
    <source>
        <strain evidence="5 6">9432</strain>
    </source>
</reference>
<comment type="caution">
    <text evidence="5">The sequence shown here is derived from an EMBL/GenBank/DDBJ whole genome shotgun (WGS) entry which is preliminary data.</text>
</comment>
<dbReference type="InterPro" id="IPR011646">
    <property type="entry name" value="KAP_P-loop"/>
</dbReference>
<keyword evidence="2" id="KW-0812">Transmembrane</keyword>
<dbReference type="Pfam" id="PF07693">
    <property type="entry name" value="KAP_NTPase"/>
    <property type="match status" value="2"/>
</dbReference>
<dbReference type="SUPFAM" id="SSF52540">
    <property type="entry name" value="P-loop containing nucleoside triphosphate hydrolases"/>
    <property type="match status" value="1"/>
</dbReference>
<feature type="domain" description="KAP NTPase" evidence="4">
    <location>
        <begin position="324"/>
        <end position="501"/>
    </location>
</feature>
<dbReference type="SUPFAM" id="SSF56436">
    <property type="entry name" value="C-type lectin-like"/>
    <property type="match status" value="1"/>
</dbReference>
<feature type="domain" description="Sulfatase-modifying factor enzyme-like" evidence="3">
    <location>
        <begin position="663"/>
        <end position="887"/>
    </location>
</feature>
<evidence type="ECO:0000256" key="1">
    <source>
        <dbReference type="SAM" id="MobiDB-lite"/>
    </source>
</evidence>
<dbReference type="PANTHER" id="PTHR23150">
    <property type="entry name" value="SULFATASE MODIFYING FACTOR 1, 2"/>
    <property type="match status" value="1"/>
</dbReference>
<dbReference type="RefSeq" id="WP_002750431.1">
    <property type="nucleotide sequence ID" value="NZ_HE972530.1"/>
</dbReference>
<feature type="compositionally biased region" description="Polar residues" evidence="1">
    <location>
        <begin position="402"/>
        <end position="416"/>
    </location>
</feature>
<keyword evidence="2" id="KW-1133">Transmembrane helix</keyword>
<proteinExistence type="predicted"/>
<name>A0A822LBY5_MICAE</name>
<dbReference type="InterPro" id="IPR005532">
    <property type="entry name" value="SUMF_dom"/>
</dbReference>
<dbReference type="InterPro" id="IPR016187">
    <property type="entry name" value="CTDL_fold"/>
</dbReference>
<feature type="compositionally biased region" description="Low complexity" evidence="1">
    <location>
        <begin position="417"/>
        <end position="428"/>
    </location>
</feature>
<organism evidence="5 6">
    <name type="scientific">Microcystis aeruginosa PCC 9432</name>
    <dbReference type="NCBI Taxonomy" id="1160280"/>
    <lineage>
        <taxon>Bacteria</taxon>
        <taxon>Bacillati</taxon>
        <taxon>Cyanobacteriota</taxon>
        <taxon>Cyanophyceae</taxon>
        <taxon>Oscillatoriophycideae</taxon>
        <taxon>Chroococcales</taxon>
        <taxon>Microcystaceae</taxon>
        <taxon>Microcystis</taxon>
    </lineage>
</organism>
<dbReference type="Proteomes" id="UP000005806">
    <property type="component" value="Unassembled WGS sequence"/>
</dbReference>
<dbReference type="EMBL" id="CAIH01000168">
    <property type="protein sequence ID" value="CCH92730.1"/>
    <property type="molecule type" value="Genomic_DNA"/>
</dbReference>
<dbReference type="InterPro" id="IPR051043">
    <property type="entry name" value="Sulfatase_Mod_Factor_Kinase"/>
</dbReference>
<evidence type="ECO:0000313" key="6">
    <source>
        <dbReference type="Proteomes" id="UP000005806"/>
    </source>
</evidence>
<keyword evidence="2" id="KW-0472">Membrane</keyword>
<dbReference type="InterPro" id="IPR027417">
    <property type="entry name" value="P-loop_NTPase"/>
</dbReference>
<dbReference type="AlphaFoldDB" id="A0A822LBY5"/>
<feature type="transmembrane region" description="Helical" evidence="2">
    <location>
        <begin position="137"/>
        <end position="160"/>
    </location>
</feature>
<accession>A0A822LBY5</accession>
<feature type="domain" description="KAP NTPase" evidence="4">
    <location>
        <begin position="25"/>
        <end position="311"/>
    </location>
</feature>
<gene>
    <name evidence="5" type="ORF">MICCA_250011</name>
</gene>
<evidence type="ECO:0000313" key="5">
    <source>
        <dbReference type="EMBL" id="CCH92730.1"/>
    </source>
</evidence>
<evidence type="ECO:0000259" key="3">
    <source>
        <dbReference type="Pfam" id="PF03781"/>
    </source>
</evidence>
<dbReference type="PANTHER" id="PTHR23150:SF19">
    <property type="entry name" value="FORMYLGLYCINE-GENERATING ENZYME"/>
    <property type="match status" value="1"/>
</dbReference>
<sequence length="896" mass="101746">MSDSPESIRNTSVSDQATNNDALGFEPYVIAIAEFLLHQQTQPPLTLSVEGEWGSGKSSFMKMLEEYLRKKGGRTVWFNAWRHDKAESVWAAFALSFIKQISTPKNWRDLPRIILGHFKLQLLRFNLEKGLFELIKALPVIIFVICASIAIPFILIVYGVEGINELIGSTTSQDVFWSKINSVFKLLFTAVGVTLSGAGIFAGIKSLLRNFQRLLQNPKNNLIKYIEAPDYKKQSAFVEEFHEDFAKIVDAYVGNDRVYVFIDDLDRCEHPKSADLMQAINLMIADDPSVVFILGMDREKVAASLAVKYENILKYLPSETTEIDPDILARRSANKGLAYGYTFIEKFVQLPFLVPQPSQSDFERFLIQLATSTPPNLQPDKPGFTFFQSFWGKFKLALPQRNNSQKHLTSPTSNQTSDLNNSSPDNPSIKVVYPSRHRQLQSEQTEKQKARAAVIKRLEAIQVNKSDNRDSQTVRNVIMMVAPALDYNPRRIKHFINVFRLKVYIANETGLFFEERDENDNLLVPSLTFEQLGKFTAISLKWPLLLSDLENDQQILAKLEKFALDEEKTQEYEESIRYWASHTKLKALMAYGHEKSAANSKFSLAEVNVDKLLQVSPKVIRLDNEPIQQKQISDIEIIQNITSLPHIKISQNITSLPLDFHLEMVDIPAGKFNMGSNEYEDEKPIHEVIVPAFQIGKYPVTQAQYQAVMGYNPSIAAYYPLKFSGSPQNPVETITWFNAQAFCKRLSKLTGKNYRLPTEAEWEYACRAGTETLFSFGDDKDKLGDYAWFRANSNNTTHPVGEKQPNPWGIYDMHGNVWEWCADEYHESYVNKPENIKENGSIPWYGGYLSTKPSLRGGACDSYPGLCRSAYRGDSDVHVQGHGFRVVCDLPQSVNS</sequence>
<protein>
    <recommendedName>
        <fullName evidence="7">Serine/threonine-protein kinase pkn1</fullName>
    </recommendedName>
</protein>
<feature type="region of interest" description="Disordered" evidence="1">
    <location>
        <begin position="402"/>
        <end position="430"/>
    </location>
</feature>
<evidence type="ECO:0000256" key="2">
    <source>
        <dbReference type="SAM" id="Phobius"/>
    </source>
</evidence>
<dbReference type="Pfam" id="PF03781">
    <property type="entry name" value="FGE-sulfatase"/>
    <property type="match status" value="1"/>
</dbReference>
<feature type="transmembrane region" description="Helical" evidence="2">
    <location>
        <begin position="180"/>
        <end position="204"/>
    </location>
</feature>
<evidence type="ECO:0000259" key="4">
    <source>
        <dbReference type="Pfam" id="PF07693"/>
    </source>
</evidence>
<dbReference type="Gene3D" id="3.90.1580.10">
    <property type="entry name" value="paralog of FGE (formylglycine-generating enzyme)"/>
    <property type="match status" value="1"/>
</dbReference>
<evidence type="ECO:0008006" key="7">
    <source>
        <dbReference type="Google" id="ProtNLM"/>
    </source>
</evidence>
<dbReference type="GO" id="GO:0120147">
    <property type="term" value="F:formylglycine-generating oxidase activity"/>
    <property type="evidence" value="ECO:0007669"/>
    <property type="project" value="TreeGrafter"/>
</dbReference>
<dbReference type="InterPro" id="IPR042095">
    <property type="entry name" value="SUMF_sf"/>
</dbReference>